<evidence type="ECO:0000256" key="5">
    <source>
        <dbReference type="ARBA" id="ARBA00023306"/>
    </source>
</evidence>
<name>A0A4U5MFA3_STECR</name>
<dbReference type="GO" id="GO:0043111">
    <property type="term" value="P:replication fork arrest"/>
    <property type="evidence" value="ECO:0007669"/>
    <property type="project" value="TreeGrafter"/>
</dbReference>
<evidence type="ECO:0000256" key="7">
    <source>
        <dbReference type="SAM" id="MobiDB-lite"/>
    </source>
</evidence>
<organism evidence="9 10">
    <name type="scientific">Steinernema carpocapsae</name>
    <name type="common">Entomopathogenic nematode</name>
    <dbReference type="NCBI Taxonomy" id="34508"/>
    <lineage>
        <taxon>Eukaryota</taxon>
        <taxon>Metazoa</taxon>
        <taxon>Ecdysozoa</taxon>
        <taxon>Nematoda</taxon>
        <taxon>Chromadorea</taxon>
        <taxon>Rhabditida</taxon>
        <taxon>Tylenchina</taxon>
        <taxon>Panagrolaimomorpha</taxon>
        <taxon>Strongyloidoidea</taxon>
        <taxon>Steinernematidae</taxon>
        <taxon>Steinernema</taxon>
    </lineage>
</organism>
<dbReference type="EMBL" id="AZBU02000008">
    <property type="protein sequence ID" value="TKR67881.1"/>
    <property type="molecule type" value="Genomic_DNA"/>
</dbReference>
<feature type="compositionally biased region" description="Polar residues" evidence="7">
    <location>
        <begin position="148"/>
        <end position="162"/>
    </location>
</feature>
<comment type="function">
    <text evidence="6">Plays an important role in the control of DNA replication and the maintenance of replication fork stability.</text>
</comment>
<accession>A0A4U5MFA3</accession>
<dbReference type="STRING" id="34508.A0A4U5MFA3"/>
<sequence>MDFEDEEQEIGDFFGDVGGSGSEKENEDDVPTDADVLNRIMKKKDAAKARGERKQKNPNPKFGPNEVTGKRGISALYEEFKDFKPNEELDEFENVEAMMKKIEHWGHLLYPRLHFDDFCKKLDVIGQKAAVKLHMRHLRNDTGPYDPESTSTKPSGCSPNST</sequence>
<feature type="region of interest" description="Disordered" evidence="7">
    <location>
        <begin position="139"/>
        <end position="162"/>
    </location>
</feature>
<keyword evidence="4 6" id="KW-0539">Nucleus</keyword>
<feature type="compositionally biased region" description="Acidic residues" evidence="7">
    <location>
        <begin position="1"/>
        <end position="10"/>
    </location>
</feature>
<keyword evidence="5 6" id="KW-0131">Cell cycle</keyword>
<feature type="region of interest" description="Disordered" evidence="7">
    <location>
        <begin position="1"/>
        <end position="69"/>
    </location>
</feature>
<proteinExistence type="inferred from homology"/>
<evidence type="ECO:0000313" key="9">
    <source>
        <dbReference type="EMBL" id="TKR67881.1"/>
    </source>
</evidence>
<dbReference type="Pfam" id="PF07962">
    <property type="entry name" value="Swi3"/>
    <property type="match status" value="1"/>
</dbReference>
<dbReference type="PANTHER" id="PTHR13220:SF11">
    <property type="entry name" value="TIMELESS-INTERACTING PROTEIN"/>
    <property type="match status" value="1"/>
</dbReference>
<protein>
    <recommendedName>
        <fullName evidence="6">TIMELESS-interacting protein</fullName>
    </recommendedName>
</protein>
<evidence type="ECO:0000259" key="8">
    <source>
        <dbReference type="Pfam" id="PF07962"/>
    </source>
</evidence>
<reference evidence="9 10" key="2">
    <citation type="journal article" date="2019" name="G3 (Bethesda)">
        <title>Hybrid Assembly of the Genome of the Entomopathogenic Nematode Steinernema carpocapsae Identifies the X-Chromosome.</title>
        <authorList>
            <person name="Serra L."/>
            <person name="Macchietto M."/>
            <person name="Macias-Munoz A."/>
            <person name="McGill C.J."/>
            <person name="Rodriguez I.M."/>
            <person name="Rodriguez B."/>
            <person name="Murad R."/>
            <person name="Mortazavi A."/>
        </authorList>
    </citation>
    <scope>NUCLEOTIDE SEQUENCE [LARGE SCALE GENOMIC DNA]</scope>
    <source>
        <strain evidence="9 10">ALL</strain>
    </source>
</reference>
<evidence type="ECO:0000256" key="6">
    <source>
        <dbReference type="RuleBase" id="RU366049"/>
    </source>
</evidence>
<comment type="caution">
    <text evidence="9">The sequence shown here is derived from an EMBL/GenBank/DDBJ whole genome shotgun (WGS) entry which is preliminary data.</text>
</comment>
<evidence type="ECO:0000256" key="3">
    <source>
        <dbReference type="ARBA" id="ARBA00022763"/>
    </source>
</evidence>
<dbReference type="GO" id="GO:0006974">
    <property type="term" value="P:DNA damage response"/>
    <property type="evidence" value="ECO:0007669"/>
    <property type="project" value="UniProtKB-KW"/>
</dbReference>
<evidence type="ECO:0000256" key="1">
    <source>
        <dbReference type="ARBA" id="ARBA00004123"/>
    </source>
</evidence>
<dbReference type="Proteomes" id="UP000298663">
    <property type="component" value="Unassembled WGS sequence"/>
</dbReference>
<comment type="subcellular location">
    <subcellularLocation>
        <location evidence="1 6">Nucleus</location>
    </subcellularLocation>
</comment>
<evidence type="ECO:0000313" key="10">
    <source>
        <dbReference type="Proteomes" id="UP000298663"/>
    </source>
</evidence>
<feature type="compositionally biased region" description="Basic and acidic residues" evidence="7">
    <location>
        <begin position="43"/>
        <end position="55"/>
    </location>
</feature>
<dbReference type="InterPro" id="IPR012923">
    <property type="entry name" value="Csm3"/>
</dbReference>
<dbReference type="PANTHER" id="PTHR13220">
    <property type="entry name" value="TIMELESS INTERACTING-RELATED"/>
    <property type="match status" value="1"/>
</dbReference>
<reference evidence="9 10" key="1">
    <citation type="journal article" date="2015" name="Genome Biol.">
        <title>Comparative genomics of Steinernema reveals deeply conserved gene regulatory networks.</title>
        <authorList>
            <person name="Dillman A.R."/>
            <person name="Macchietto M."/>
            <person name="Porter C.F."/>
            <person name="Rogers A."/>
            <person name="Williams B."/>
            <person name="Antoshechkin I."/>
            <person name="Lee M.M."/>
            <person name="Goodwin Z."/>
            <person name="Lu X."/>
            <person name="Lewis E.E."/>
            <person name="Goodrich-Blair H."/>
            <person name="Stock S.P."/>
            <person name="Adams B.J."/>
            <person name="Sternberg P.W."/>
            <person name="Mortazavi A."/>
        </authorList>
    </citation>
    <scope>NUCLEOTIDE SEQUENCE [LARGE SCALE GENOMIC DNA]</scope>
    <source>
        <strain evidence="9 10">ALL</strain>
    </source>
</reference>
<feature type="domain" description="Chromosome segregation in meiosis protein 3" evidence="8">
    <location>
        <begin position="64"/>
        <end position="141"/>
    </location>
</feature>
<keyword evidence="10" id="KW-1185">Reference proteome</keyword>
<dbReference type="GO" id="GO:0031297">
    <property type="term" value="P:replication fork processing"/>
    <property type="evidence" value="ECO:0007669"/>
    <property type="project" value="UniProtKB-UniRule"/>
</dbReference>
<dbReference type="GO" id="GO:0003677">
    <property type="term" value="F:DNA binding"/>
    <property type="evidence" value="ECO:0007669"/>
    <property type="project" value="TreeGrafter"/>
</dbReference>
<dbReference type="InterPro" id="IPR040038">
    <property type="entry name" value="TIPIN/Csm3/Swi3"/>
</dbReference>
<dbReference type="AlphaFoldDB" id="A0A4U5MFA3"/>
<dbReference type="OrthoDB" id="437078at2759"/>
<dbReference type="GO" id="GO:0031298">
    <property type="term" value="C:replication fork protection complex"/>
    <property type="evidence" value="ECO:0007669"/>
    <property type="project" value="TreeGrafter"/>
</dbReference>
<evidence type="ECO:0000256" key="2">
    <source>
        <dbReference type="ARBA" id="ARBA00006075"/>
    </source>
</evidence>
<dbReference type="GO" id="GO:0000076">
    <property type="term" value="P:DNA replication checkpoint signaling"/>
    <property type="evidence" value="ECO:0007669"/>
    <property type="project" value="UniProtKB-UniRule"/>
</dbReference>
<evidence type="ECO:0000256" key="4">
    <source>
        <dbReference type="ARBA" id="ARBA00023242"/>
    </source>
</evidence>
<gene>
    <name evidence="9" type="ORF">L596_023961</name>
</gene>
<keyword evidence="3 6" id="KW-0227">DNA damage</keyword>
<comment type="similarity">
    <text evidence="2 6">Belongs to the CSM3 family.</text>
</comment>